<dbReference type="Proteomes" id="UP000053660">
    <property type="component" value="Unassembled WGS sequence"/>
</dbReference>
<gene>
    <name evidence="1" type="ORF">OESDEN_06887</name>
</gene>
<organism evidence="1 2">
    <name type="scientific">Oesophagostomum dentatum</name>
    <name type="common">Nodular worm</name>
    <dbReference type="NCBI Taxonomy" id="61180"/>
    <lineage>
        <taxon>Eukaryota</taxon>
        <taxon>Metazoa</taxon>
        <taxon>Ecdysozoa</taxon>
        <taxon>Nematoda</taxon>
        <taxon>Chromadorea</taxon>
        <taxon>Rhabditida</taxon>
        <taxon>Rhabditina</taxon>
        <taxon>Rhabditomorpha</taxon>
        <taxon>Strongyloidea</taxon>
        <taxon>Strongylidae</taxon>
        <taxon>Oesophagostomum</taxon>
    </lineage>
</organism>
<accession>A0A0B1T7K5</accession>
<dbReference type="AlphaFoldDB" id="A0A0B1T7K5"/>
<evidence type="ECO:0000313" key="1">
    <source>
        <dbReference type="EMBL" id="KHJ93209.1"/>
    </source>
</evidence>
<dbReference type="OrthoDB" id="165342at2759"/>
<reference evidence="1 2" key="1">
    <citation type="submission" date="2014-03" db="EMBL/GenBank/DDBJ databases">
        <title>Draft genome of the hookworm Oesophagostomum dentatum.</title>
        <authorList>
            <person name="Mitreva M."/>
        </authorList>
    </citation>
    <scope>NUCLEOTIDE SEQUENCE [LARGE SCALE GENOMIC DNA]</scope>
    <source>
        <strain evidence="1 2">OD-Hann</strain>
    </source>
</reference>
<dbReference type="SUPFAM" id="SSF52799">
    <property type="entry name" value="(Phosphotyrosine protein) phosphatases II"/>
    <property type="match status" value="1"/>
</dbReference>
<keyword evidence="2" id="KW-1185">Reference proteome</keyword>
<sequence>MAKNKWSLEDSYDLVLRRNASIAPNFHFMGQLTEYERHLGVRGASVGVSFSKGRYLKAVTSLTFSVLFRFCFSLKFLSFYEGRKNAAYFDPLFFEFCLKYCSFKIALSNCDVLY</sequence>
<proteinExistence type="predicted"/>
<dbReference type="InterPro" id="IPR029021">
    <property type="entry name" value="Prot-tyrosine_phosphatase-like"/>
</dbReference>
<dbReference type="EMBL" id="KN550892">
    <property type="protein sequence ID" value="KHJ93209.1"/>
    <property type="molecule type" value="Genomic_DNA"/>
</dbReference>
<protein>
    <submittedName>
        <fullName evidence="1">Uncharacterized protein</fullName>
    </submittedName>
</protein>
<name>A0A0B1T7K5_OESDE</name>
<dbReference type="Gene3D" id="3.90.190.10">
    <property type="entry name" value="Protein tyrosine phosphatase superfamily"/>
    <property type="match status" value="1"/>
</dbReference>
<evidence type="ECO:0000313" key="2">
    <source>
        <dbReference type="Proteomes" id="UP000053660"/>
    </source>
</evidence>